<dbReference type="PANTHER" id="PTHR43547">
    <property type="entry name" value="TWO-COMPONENT HISTIDINE KINASE"/>
    <property type="match status" value="1"/>
</dbReference>
<feature type="transmembrane region" description="Helical" evidence="2">
    <location>
        <begin position="782"/>
        <end position="801"/>
    </location>
</feature>
<dbReference type="Gene3D" id="3.30.565.10">
    <property type="entry name" value="Histidine kinase-like ATPase, C-terminal domain"/>
    <property type="match status" value="1"/>
</dbReference>
<accession>A0A4Q7MTI1</accession>
<dbReference type="Gene3D" id="1.20.5.1930">
    <property type="match status" value="1"/>
</dbReference>
<dbReference type="Gene3D" id="2.60.40.10">
    <property type="entry name" value="Immunoglobulins"/>
    <property type="match status" value="1"/>
</dbReference>
<dbReference type="SUPFAM" id="SSF63829">
    <property type="entry name" value="Calcium-dependent phosphotriesterase"/>
    <property type="match status" value="2"/>
</dbReference>
<dbReference type="PANTHER" id="PTHR43547:SF2">
    <property type="entry name" value="HYBRID SIGNAL TRANSDUCTION HISTIDINE KINASE C"/>
    <property type="match status" value="1"/>
</dbReference>
<feature type="domain" description="Histidine kinase" evidence="3">
    <location>
        <begin position="821"/>
        <end position="1012"/>
    </location>
</feature>
<dbReference type="InterPro" id="IPR013783">
    <property type="entry name" value="Ig-like_fold"/>
</dbReference>
<dbReference type="PROSITE" id="PS50109">
    <property type="entry name" value="HIS_KIN"/>
    <property type="match status" value="1"/>
</dbReference>
<dbReference type="InterPro" id="IPR011110">
    <property type="entry name" value="Reg_prop"/>
</dbReference>
<dbReference type="GO" id="GO:0016020">
    <property type="term" value="C:membrane"/>
    <property type="evidence" value="ECO:0007669"/>
    <property type="project" value="InterPro"/>
</dbReference>
<comment type="caution">
    <text evidence="4">The sequence shown here is derived from an EMBL/GenBank/DDBJ whole genome shotgun (WGS) entry which is preliminary data.</text>
</comment>
<evidence type="ECO:0000313" key="4">
    <source>
        <dbReference type="EMBL" id="RZS71828.1"/>
    </source>
</evidence>
<dbReference type="Proteomes" id="UP000293874">
    <property type="component" value="Unassembled WGS sequence"/>
</dbReference>
<dbReference type="Pfam" id="PF07495">
    <property type="entry name" value="Y_Y_Y"/>
    <property type="match status" value="1"/>
</dbReference>
<dbReference type="Pfam" id="PF07494">
    <property type="entry name" value="Reg_prop"/>
    <property type="match status" value="1"/>
</dbReference>
<reference evidence="4 5" key="1">
    <citation type="submission" date="2019-02" db="EMBL/GenBank/DDBJ databases">
        <title>Genomic Encyclopedia of Type Strains, Phase IV (KMG-IV): sequencing the most valuable type-strain genomes for metagenomic binning, comparative biology and taxonomic classification.</title>
        <authorList>
            <person name="Goeker M."/>
        </authorList>
    </citation>
    <scope>NUCLEOTIDE SEQUENCE [LARGE SCALE GENOMIC DNA]</scope>
    <source>
        <strain evidence="4 5">DSM 18116</strain>
    </source>
</reference>
<name>A0A4Q7MTI1_9BACT</name>
<dbReference type="SUPFAM" id="SSF55874">
    <property type="entry name" value="ATPase domain of HSP90 chaperone/DNA topoisomerase II/histidine kinase"/>
    <property type="match status" value="1"/>
</dbReference>
<protein>
    <submittedName>
        <fullName evidence="4">Two component regulator with propeller domain</fullName>
    </submittedName>
</protein>
<dbReference type="InterPro" id="IPR015943">
    <property type="entry name" value="WD40/YVTN_repeat-like_dom_sf"/>
</dbReference>
<dbReference type="GO" id="GO:0046983">
    <property type="term" value="F:protein dimerization activity"/>
    <property type="evidence" value="ECO:0007669"/>
    <property type="project" value="InterPro"/>
</dbReference>
<evidence type="ECO:0000256" key="1">
    <source>
        <dbReference type="ARBA" id="ARBA00022553"/>
    </source>
</evidence>
<dbReference type="Gene3D" id="2.130.10.10">
    <property type="entry name" value="YVTN repeat-like/Quinoprotein amine dehydrogenase"/>
    <property type="match status" value="2"/>
</dbReference>
<keyword evidence="5" id="KW-1185">Reference proteome</keyword>
<dbReference type="InterPro" id="IPR003594">
    <property type="entry name" value="HATPase_dom"/>
</dbReference>
<dbReference type="InterPro" id="IPR005467">
    <property type="entry name" value="His_kinase_dom"/>
</dbReference>
<keyword evidence="2" id="KW-0812">Transmembrane</keyword>
<organism evidence="4 5">
    <name type="scientific">Pseudobacter ginsenosidimutans</name>
    <dbReference type="NCBI Taxonomy" id="661488"/>
    <lineage>
        <taxon>Bacteria</taxon>
        <taxon>Pseudomonadati</taxon>
        <taxon>Bacteroidota</taxon>
        <taxon>Chitinophagia</taxon>
        <taxon>Chitinophagales</taxon>
        <taxon>Chitinophagaceae</taxon>
        <taxon>Pseudobacter</taxon>
    </lineage>
</organism>
<proteinExistence type="predicted"/>
<keyword evidence="1" id="KW-0597">Phosphoprotein</keyword>
<dbReference type="SUPFAM" id="SSF50998">
    <property type="entry name" value="Quinoprotein alcohol dehydrogenase-like"/>
    <property type="match status" value="1"/>
</dbReference>
<keyword evidence="2" id="KW-1133">Transmembrane helix</keyword>
<evidence type="ECO:0000256" key="2">
    <source>
        <dbReference type="SAM" id="Phobius"/>
    </source>
</evidence>
<keyword evidence="2" id="KW-0472">Membrane</keyword>
<gene>
    <name evidence="4" type="ORF">EV199_3741</name>
</gene>
<dbReference type="CDD" id="cd16917">
    <property type="entry name" value="HATPase_UhpB-NarQ-NarX-like"/>
    <property type="match status" value="1"/>
</dbReference>
<dbReference type="InterPro" id="IPR011047">
    <property type="entry name" value="Quinoprotein_ADH-like_sf"/>
</dbReference>
<dbReference type="SMART" id="SM00387">
    <property type="entry name" value="HATPase_c"/>
    <property type="match status" value="1"/>
</dbReference>
<dbReference type="Pfam" id="PF07730">
    <property type="entry name" value="HisKA_3"/>
    <property type="match status" value="1"/>
</dbReference>
<dbReference type="InterPro" id="IPR011712">
    <property type="entry name" value="Sig_transdc_His_kin_sub3_dim/P"/>
</dbReference>
<dbReference type="Pfam" id="PF02518">
    <property type="entry name" value="HATPase_c"/>
    <property type="match status" value="1"/>
</dbReference>
<dbReference type="EMBL" id="SGXA01000002">
    <property type="protein sequence ID" value="RZS71828.1"/>
    <property type="molecule type" value="Genomic_DNA"/>
</dbReference>
<evidence type="ECO:0000259" key="3">
    <source>
        <dbReference type="PROSITE" id="PS50109"/>
    </source>
</evidence>
<sequence>MLFAVSAPAQHRKYIFNRLSLKDGLASNQVYCIYQDKKGFMWFGTAHGLQRYDGRKTVMYRSGSSNDRYVPSSGIFQIFEDTSRLLWLRPGNEAGLFDPQTFRYRKAVIKTEGEIPPRSEYKMFKSSAGAVFMNITKYGILPYDPVSNTFSLDSSRIRVPVRWYANTIIEDPHNGDYWIGCDSGLVIYRPSTREMFYRDHNPHLHPVLMEKKFHEPITALFIDSKRRSWITTWPKITEQTFCFDLNNGSFLPYGNGLENRNGLYGELHHFIEQSNGAIWAFGHMTLHEFDSAQQKFQFVRDDYIDDFGIKFDRIFSFYEDREQSLWLATDNGVFVFNPERQFFNTSKYLWNNGKIEEKELAINAIIESSDGTIYAGSWGLGTLTWDANMNPIPNQVLKGLPDKVMLRQQWCIFEDTVHRKIWFGCQGGWVIIYDQQSKRSVFYQVPGIQEKTIRQIISDKNGNIWLGSQYGHLVKWTPIAGYGPDFLKGFDVKQNIGTIIYKIVADPKGAIWVCAHNKGLYKFDGSSGVMLRHYHANDAPGKSLHSNVVKDIVQYSDSSWFVSTGVLNQLNPYTDSIQIIGTDQGLPSGSTSCMEPDHDGHIWIGLMNGLGRYHPKRKSFTLFTQRDGLINGDFPTNASLVKRSGDLLFGNAHDIVQFNPRNLYVRATPLEVNITDFKLFNTYLPPDSIMNLDKVRLQHNQNSITIEFATLSYLQRDKTTYFYMLEGLDPNWIRADLGLYANYALLPPGSYTFKVMCRNADGVDSPTITTLRIQVEPPFYQTWWFISLLALLLAGIIYMVHRFRLNRLLEMERVRTRIARDLHDDMGSTLSTINILSEMARMKVDKDAGKTAEYLNKISDNSSRMMEAMDDIVWSINPMNDSMQRITARMREFATGVLEARNIEFSFRVDDEVADLKLNMEERRDLFLVFKEAVNNLAKYSLCKNAKIELRVKQHTLQLMVQDDGIGFNPETADSGNGLNNMRKRAQSLKGKLLVKSSPDNGSTVLLEVPLT</sequence>
<dbReference type="InterPro" id="IPR036890">
    <property type="entry name" value="HATPase_C_sf"/>
</dbReference>
<dbReference type="GO" id="GO:0000155">
    <property type="term" value="F:phosphorelay sensor kinase activity"/>
    <property type="evidence" value="ECO:0007669"/>
    <property type="project" value="InterPro"/>
</dbReference>
<dbReference type="InterPro" id="IPR011123">
    <property type="entry name" value="Y_Y_Y"/>
</dbReference>
<dbReference type="AlphaFoldDB" id="A0A4Q7MTI1"/>
<evidence type="ECO:0000313" key="5">
    <source>
        <dbReference type="Proteomes" id="UP000293874"/>
    </source>
</evidence>